<protein>
    <recommendedName>
        <fullName evidence="6">Zn(II)2Cys6 transcription factor</fullName>
    </recommendedName>
</protein>
<evidence type="ECO:0000256" key="1">
    <source>
        <dbReference type="ARBA" id="ARBA00004123"/>
    </source>
</evidence>
<dbReference type="Proteomes" id="UP000756346">
    <property type="component" value="Unassembled WGS sequence"/>
</dbReference>
<evidence type="ECO:0000313" key="5">
    <source>
        <dbReference type="Proteomes" id="UP000756346"/>
    </source>
</evidence>
<dbReference type="InterPro" id="IPR021858">
    <property type="entry name" value="Fun_TF"/>
</dbReference>
<keyword evidence="5" id="KW-1185">Reference proteome</keyword>
<dbReference type="PANTHER" id="PTHR37534">
    <property type="entry name" value="TRANSCRIPTIONAL ACTIVATOR PROTEIN UGA3"/>
    <property type="match status" value="1"/>
</dbReference>
<evidence type="ECO:0000313" key="4">
    <source>
        <dbReference type="EMBL" id="KAH7024372.1"/>
    </source>
</evidence>
<dbReference type="GO" id="GO:0003700">
    <property type="term" value="F:DNA-binding transcription factor activity"/>
    <property type="evidence" value="ECO:0007669"/>
    <property type="project" value="TreeGrafter"/>
</dbReference>
<feature type="region of interest" description="Disordered" evidence="3">
    <location>
        <begin position="1"/>
        <end position="54"/>
    </location>
</feature>
<reference evidence="4" key="1">
    <citation type="journal article" date="2021" name="Nat. Commun.">
        <title>Genetic determinants of endophytism in the Arabidopsis root mycobiome.</title>
        <authorList>
            <person name="Mesny F."/>
            <person name="Miyauchi S."/>
            <person name="Thiergart T."/>
            <person name="Pickel B."/>
            <person name="Atanasova L."/>
            <person name="Karlsson M."/>
            <person name="Huettel B."/>
            <person name="Barry K.W."/>
            <person name="Haridas S."/>
            <person name="Chen C."/>
            <person name="Bauer D."/>
            <person name="Andreopoulos W."/>
            <person name="Pangilinan J."/>
            <person name="LaButti K."/>
            <person name="Riley R."/>
            <person name="Lipzen A."/>
            <person name="Clum A."/>
            <person name="Drula E."/>
            <person name="Henrissat B."/>
            <person name="Kohler A."/>
            <person name="Grigoriev I.V."/>
            <person name="Martin F.M."/>
            <person name="Hacquard S."/>
        </authorList>
    </citation>
    <scope>NUCLEOTIDE SEQUENCE</scope>
    <source>
        <strain evidence="4">MPI-CAGE-CH-0230</strain>
    </source>
</reference>
<keyword evidence="2" id="KW-0539">Nucleus</keyword>
<dbReference type="GO" id="GO:0000976">
    <property type="term" value="F:transcription cis-regulatory region binding"/>
    <property type="evidence" value="ECO:0007669"/>
    <property type="project" value="TreeGrafter"/>
</dbReference>
<evidence type="ECO:0000256" key="2">
    <source>
        <dbReference type="ARBA" id="ARBA00023242"/>
    </source>
</evidence>
<comment type="subcellular location">
    <subcellularLocation>
        <location evidence="1">Nucleus</location>
    </subcellularLocation>
</comment>
<dbReference type="GeneID" id="70191590"/>
<evidence type="ECO:0000256" key="3">
    <source>
        <dbReference type="SAM" id="MobiDB-lite"/>
    </source>
</evidence>
<sequence>MFRLHRASFSSELPRSATSPEPSTENVPLHIPSFSRQNTSSTPQPLNSPHESEEEDREVSFFLRHFSEAAGRWMDLFDLDCYYSRQVPVLARSNPLVKYAACALAAKQLGRVNGRKAVFGGLSHRLASMETWPRSDTSASDYMWYGMKYYDKSISLLMQAISDEDGNTGGARRDDYNRRYDDETIVAATILCIYEFLSATTTGWSRHLDGTQSLLRLTNQELLFQFQPSPRPAAAAPTPPKALRAAFWNFARQDFLASIISCKHTRLNINDLEMWRAMGLSLDEMGLVSMLDADPPLRDDMVANTLVWLLCKIGNFIASDEEQEQAEGDCAAAAGGLGSRSLHDTWRMLDVELTRWHDSLPDTFQPSTQVRVARLSPSLDTETWYSNSMCASTMQSYHMARMLMLLHRPPELLLLLDASNDTASSGSHPRAPRRHRQDLLSTYKTMQTQLFGHAVHICSIALGRPDDSTRIHMLQPLYYSGRCMSDRRDQKVVRELIEDIERDTGWATGYRVEQLVQEWAV</sequence>
<organism evidence="4 5">
    <name type="scientific">Microdochium trichocladiopsis</name>
    <dbReference type="NCBI Taxonomy" id="1682393"/>
    <lineage>
        <taxon>Eukaryota</taxon>
        <taxon>Fungi</taxon>
        <taxon>Dikarya</taxon>
        <taxon>Ascomycota</taxon>
        <taxon>Pezizomycotina</taxon>
        <taxon>Sordariomycetes</taxon>
        <taxon>Xylariomycetidae</taxon>
        <taxon>Xylariales</taxon>
        <taxon>Microdochiaceae</taxon>
        <taxon>Microdochium</taxon>
    </lineage>
</organism>
<dbReference type="RefSeq" id="XP_046007920.1">
    <property type="nucleotide sequence ID" value="XM_046162044.1"/>
</dbReference>
<dbReference type="EMBL" id="JAGTJQ010000009">
    <property type="protein sequence ID" value="KAH7024372.1"/>
    <property type="molecule type" value="Genomic_DNA"/>
</dbReference>
<feature type="compositionally biased region" description="Polar residues" evidence="3">
    <location>
        <begin position="8"/>
        <end position="26"/>
    </location>
</feature>
<dbReference type="PANTHER" id="PTHR37534:SF9">
    <property type="entry name" value="ZN(II)2CYS6 TRANSCRIPTION FACTOR (EUROFUNG)"/>
    <property type="match status" value="1"/>
</dbReference>
<comment type="caution">
    <text evidence="4">The sequence shown here is derived from an EMBL/GenBank/DDBJ whole genome shotgun (WGS) entry which is preliminary data.</text>
</comment>
<dbReference type="GO" id="GO:0005634">
    <property type="term" value="C:nucleus"/>
    <property type="evidence" value="ECO:0007669"/>
    <property type="project" value="UniProtKB-SubCell"/>
</dbReference>
<dbReference type="Pfam" id="PF11951">
    <property type="entry name" value="Fungal_trans_2"/>
    <property type="match status" value="1"/>
</dbReference>
<dbReference type="OrthoDB" id="5418899at2759"/>
<proteinExistence type="predicted"/>
<accession>A0A9P9BKY1</accession>
<dbReference type="AlphaFoldDB" id="A0A9P9BKY1"/>
<name>A0A9P9BKY1_9PEZI</name>
<feature type="compositionally biased region" description="Polar residues" evidence="3">
    <location>
        <begin position="34"/>
        <end position="49"/>
    </location>
</feature>
<dbReference type="GO" id="GO:0045944">
    <property type="term" value="P:positive regulation of transcription by RNA polymerase II"/>
    <property type="evidence" value="ECO:0007669"/>
    <property type="project" value="TreeGrafter"/>
</dbReference>
<gene>
    <name evidence="4" type="ORF">B0I36DRAFT_415604</name>
</gene>
<evidence type="ECO:0008006" key="6">
    <source>
        <dbReference type="Google" id="ProtNLM"/>
    </source>
</evidence>